<evidence type="ECO:0000256" key="1">
    <source>
        <dbReference type="ARBA" id="ARBA00004571"/>
    </source>
</evidence>
<evidence type="ECO:0000256" key="9">
    <source>
        <dbReference type="ARBA" id="ARBA00023237"/>
    </source>
</evidence>
<accession>A0A266Q8I4</accession>
<evidence type="ECO:0000256" key="7">
    <source>
        <dbReference type="ARBA" id="ARBA00023136"/>
    </source>
</evidence>
<evidence type="ECO:0000256" key="3">
    <source>
        <dbReference type="ARBA" id="ARBA00022448"/>
    </source>
</evidence>
<feature type="chain" id="PRO_5011972462" evidence="12">
    <location>
        <begin position="24"/>
        <end position="711"/>
    </location>
</feature>
<evidence type="ECO:0000313" key="16">
    <source>
        <dbReference type="Proteomes" id="UP000216101"/>
    </source>
</evidence>
<comment type="subcellular location">
    <subcellularLocation>
        <location evidence="1 10">Cell outer membrane</location>
        <topology evidence="1 10">Multi-pass membrane protein</topology>
    </subcellularLocation>
</comment>
<evidence type="ECO:0000313" key="15">
    <source>
        <dbReference type="EMBL" id="OZY85926.1"/>
    </source>
</evidence>
<keyword evidence="6 11" id="KW-0798">TonB box</keyword>
<dbReference type="RefSeq" id="WP_094983721.1">
    <property type="nucleotide sequence ID" value="NZ_NHNI01000001.1"/>
</dbReference>
<evidence type="ECO:0000259" key="14">
    <source>
        <dbReference type="Pfam" id="PF07715"/>
    </source>
</evidence>
<dbReference type="CDD" id="cd01347">
    <property type="entry name" value="ligand_gated_channel"/>
    <property type="match status" value="1"/>
</dbReference>
<protein>
    <submittedName>
        <fullName evidence="15">TonB-dependent siderophore receptor</fullName>
    </submittedName>
</protein>
<dbReference type="InterPro" id="IPR039426">
    <property type="entry name" value="TonB-dep_rcpt-like"/>
</dbReference>
<dbReference type="InterPro" id="IPR037066">
    <property type="entry name" value="Plug_dom_sf"/>
</dbReference>
<dbReference type="InterPro" id="IPR010105">
    <property type="entry name" value="TonB_sidphr_rcpt"/>
</dbReference>
<keyword evidence="12" id="KW-0732">Signal</keyword>
<dbReference type="GO" id="GO:0009279">
    <property type="term" value="C:cell outer membrane"/>
    <property type="evidence" value="ECO:0007669"/>
    <property type="project" value="UniProtKB-SubCell"/>
</dbReference>
<dbReference type="SUPFAM" id="SSF56935">
    <property type="entry name" value="Porins"/>
    <property type="match status" value="1"/>
</dbReference>
<dbReference type="PROSITE" id="PS52016">
    <property type="entry name" value="TONB_DEPENDENT_REC_3"/>
    <property type="match status" value="1"/>
</dbReference>
<proteinExistence type="inferred from homology"/>
<keyword evidence="4 10" id="KW-1134">Transmembrane beta strand</keyword>
<evidence type="ECO:0000256" key="2">
    <source>
        <dbReference type="ARBA" id="ARBA00009810"/>
    </source>
</evidence>
<name>A0A266Q8I4_9GAMM</name>
<evidence type="ECO:0000256" key="10">
    <source>
        <dbReference type="PROSITE-ProRule" id="PRU01360"/>
    </source>
</evidence>
<dbReference type="NCBIfam" id="TIGR01783">
    <property type="entry name" value="TonB-siderophor"/>
    <property type="match status" value="1"/>
</dbReference>
<dbReference type="PANTHER" id="PTHR32552">
    <property type="entry name" value="FERRICHROME IRON RECEPTOR-RELATED"/>
    <property type="match status" value="1"/>
</dbReference>
<dbReference type="GO" id="GO:0038023">
    <property type="term" value="F:signaling receptor activity"/>
    <property type="evidence" value="ECO:0007669"/>
    <property type="project" value="InterPro"/>
</dbReference>
<feature type="domain" description="TonB-dependent receptor-like beta-barrel" evidence="13">
    <location>
        <begin position="266"/>
        <end position="681"/>
    </location>
</feature>
<evidence type="ECO:0000256" key="4">
    <source>
        <dbReference type="ARBA" id="ARBA00022452"/>
    </source>
</evidence>
<dbReference type="Pfam" id="PF07715">
    <property type="entry name" value="Plug"/>
    <property type="match status" value="1"/>
</dbReference>
<dbReference type="GO" id="GO:0015344">
    <property type="term" value="F:siderophore uptake transmembrane transporter activity"/>
    <property type="evidence" value="ECO:0007669"/>
    <property type="project" value="TreeGrafter"/>
</dbReference>
<reference evidence="16" key="1">
    <citation type="submission" date="2017-05" db="EMBL/GenBank/DDBJ databases">
        <authorList>
            <person name="Barney B.M."/>
        </authorList>
    </citation>
    <scope>NUCLEOTIDE SEQUENCE [LARGE SCALE GENOMIC DNA]</scope>
    <source>
        <strain evidence="16">PSBB022</strain>
    </source>
</reference>
<sequence length="711" mass="78359">MKQHLFTLSVLAIAVSMVAPTFAQGDQKISKKSKRKAKEYAVENVLVEGKRIGNHENGALGNKAIIDTPFSITLIDAEDMAKRGAKSVRQIFINDPSFYTPASSNTTDWWGMSIRGLPVRNTFADDLPILLYWGGDFPTEVVDSVSALKGATGFMYGFGSPGGAVSYQLKKPQDTAKTNLDLGIRSNSIVSVQLDTNQVMGDDFSYRLNLAQETGTAYNAAEVNRSVASFAAEKAIGEKFEWFGNVIYEDSNLKHEPFQFYLDGYDFVGSGGKLPRVSYDYDDFNVDNSFYATETLISTTGFKYHINENWQAKYQYGYIRKEHDSNKSFADLHNQQGDYSGNIYNFAGILANYFNQLMLTGELSTGAISHEIVAGIGYQKATTQYGPFYYASTADFAGNLYQEQTFLMGDRPDLTLNPVGSEVRQTYGFLSDTIKLTTQWQLILGARHTYYDKEDVDRNPAVNSGYNTKALTPTVALLYKPVADATLYASYVEGLEPGSTVGTRYANAGENLDAQVSTQYELGGKYQAGKLHLEISVFDIQRTETMDLLQNGLLYLTQDGLTTFKGIELSSAYQFTESLRLGMGFVNLDASIDDVSEANKALKGNMPANAAKWQGLVNAEYTVAAIDGLSLHGVIRYYGDTYVTNANQLKVPDYTIANAGFSYEFPLWNRNVTLNGNINNIFNKKYWAGGGYGAGNIGEAINASLGLQASW</sequence>
<evidence type="ECO:0000259" key="13">
    <source>
        <dbReference type="Pfam" id="PF00593"/>
    </source>
</evidence>
<dbReference type="EMBL" id="NHNI01000001">
    <property type="protein sequence ID" value="OZY85926.1"/>
    <property type="molecule type" value="Genomic_DNA"/>
</dbReference>
<dbReference type="Proteomes" id="UP000216101">
    <property type="component" value="Unassembled WGS sequence"/>
</dbReference>
<dbReference type="AlphaFoldDB" id="A0A266Q8I4"/>
<keyword evidence="9 10" id="KW-0998">Cell outer membrane</keyword>
<dbReference type="InterPro" id="IPR036942">
    <property type="entry name" value="Beta-barrel_TonB_sf"/>
</dbReference>
<keyword evidence="8 15" id="KW-0675">Receptor</keyword>
<dbReference type="Gene3D" id="2.40.170.20">
    <property type="entry name" value="TonB-dependent receptor, beta-barrel domain"/>
    <property type="match status" value="1"/>
</dbReference>
<dbReference type="Pfam" id="PF00593">
    <property type="entry name" value="TonB_dep_Rec_b-barrel"/>
    <property type="match status" value="1"/>
</dbReference>
<dbReference type="GO" id="GO:0015891">
    <property type="term" value="P:siderophore transport"/>
    <property type="evidence" value="ECO:0007669"/>
    <property type="project" value="InterPro"/>
</dbReference>
<keyword evidence="7 10" id="KW-0472">Membrane</keyword>
<evidence type="ECO:0000256" key="12">
    <source>
        <dbReference type="SAM" id="SignalP"/>
    </source>
</evidence>
<gene>
    <name evidence="15" type="ORF">CBP51_02500</name>
</gene>
<feature type="signal peptide" evidence="12">
    <location>
        <begin position="1"/>
        <end position="23"/>
    </location>
</feature>
<dbReference type="PANTHER" id="PTHR32552:SF82">
    <property type="entry name" value="FCUA PROTEIN"/>
    <property type="match status" value="1"/>
</dbReference>
<organism evidence="15 16">
    <name type="scientific">Cellvibrio mixtus</name>
    <dbReference type="NCBI Taxonomy" id="39650"/>
    <lineage>
        <taxon>Bacteria</taxon>
        <taxon>Pseudomonadati</taxon>
        <taxon>Pseudomonadota</taxon>
        <taxon>Gammaproteobacteria</taxon>
        <taxon>Cellvibrionales</taxon>
        <taxon>Cellvibrionaceae</taxon>
        <taxon>Cellvibrio</taxon>
    </lineage>
</organism>
<evidence type="ECO:0000256" key="8">
    <source>
        <dbReference type="ARBA" id="ARBA00023170"/>
    </source>
</evidence>
<keyword evidence="3 10" id="KW-0813">Transport</keyword>
<evidence type="ECO:0000256" key="6">
    <source>
        <dbReference type="ARBA" id="ARBA00023077"/>
    </source>
</evidence>
<dbReference type="InterPro" id="IPR000531">
    <property type="entry name" value="Beta-barrel_TonB"/>
</dbReference>
<keyword evidence="16" id="KW-1185">Reference proteome</keyword>
<dbReference type="InterPro" id="IPR012910">
    <property type="entry name" value="Plug_dom"/>
</dbReference>
<dbReference type="Gene3D" id="2.170.130.10">
    <property type="entry name" value="TonB-dependent receptor, plug domain"/>
    <property type="match status" value="1"/>
</dbReference>
<comment type="caution">
    <text evidence="15">The sequence shown here is derived from an EMBL/GenBank/DDBJ whole genome shotgun (WGS) entry which is preliminary data.</text>
</comment>
<comment type="similarity">
    <text evidence="2 10 11">Belongs to the TonB-dependent receptor family.</text>
</comment>
<feature type="domain" description="TonB-dependent receptor plug" evidence="14">
    <location>
        <begin position="66"/>
        <end position="164"/>
    </location>
</feature>
<keyword evidence="5 10" id="KW-0812">Transmembrane</keyword>
<evidence type="ECO:0000256" key="11">
    <source>
        <dbReference type="RuleBase" id="RU003357"/>
    </source>
</evidence>
<evidence type="ECO:0000256" key="5">
    <source>
        <dbReference type="ARBA" id="ARBA00022692"/>
    </source>
</evidence>